<accession>A0ABW5G707</accession>
<proteinExistence type="predicted"/>
<comment type="caution">
    <text evidence="3">The sequence shown here is derived from an EMBL/GenBank/DDBJ whole genome shotgun (WGS) entry which is preliminary data.</text>
</comment>
<dbReference type="EMBL" id="JBHUKU010000002">
    <property type="protein sequence ID" value="MFD2457291.1"/>
    <property type="molecule type" value="Genomic_DNA"/>
</dbReference>
<feature type="transmembrane region" description="Helical" evidence="2">
    <location>
        <begin position="30"/>
        <end position="51"/>
    </location>
</feature>
<keyword evidence="2" id="KW-0472">Membrane</keyword>
<reference evidence="4" key="1">
    <citation type="journal article" date="2019" name="Int. J. Syst. Evol. Microbiol.">
        <title>The Global Catalogue of Microorganisms (GCM) 10K type strain sequencing project: providing services to taxonomists for standard genome sequencing and annotation.</title>
        <authorList>
            <consortium name="The Broad Institute Genomics Platform"/>
            <consortium name="The Broad Institute Genome Sequencing Center for Infectious Disease"/>
            <person name="Wu L."/>
            <person name="Ma J."/>
        </authorList>
    </citation>
    <scope>NUCLEOTIDE SEQUENCE [LARGE SCALE GENOMIC DNA]</scope>
    <source>
        <strain evidence="4">CGMCC 4.7643</strain>
    </source>
</reference>
<evidence type="ECO:0000313" key="4">
    <source>
        <dbReference type="Proteomes" id="UP001597419"/>
    </source>
</evidence>
<dbReference type="RefSeq" id="WP_345388469.1">
    <property type="nucleotide sequence ID" value="NZ_BAABHG010000003.1"/>
</dbReference>
<organism evidence="3 4">
    <name type="scientific">Amycolatopsis samaneae</name>
    <dbReference type="NCBI Taxonomy" id="664691"/>
    <lineage>
        <taxon>Bacteria</taxon>
        <taxon>Bacillati</taxon>
        <taxon>Actinomycetota</taxon>
        <taxon>Actinomycetes</taxon>
        <taxon>Pseudonocardiales</taxon>
        <taxon>Pseudonocardiaceae</taxon>
        <taxon>Amycolatopsis</taxon>
    </lineage>
</organism>
<gene>
    <name evidence="3" type="ORF">ACFSYJ_01715</name>
</gene>
<protein>
    <recommendedName>
        <fullName evidence="5">DUF2530 domain-containing protein</fullName>
    </recommendedName>
</protein>
<evidence type="ECO:0000256" key="1">
    <source>
        <dbReference type="SAM" id="MobiDB-lite"/>
    </source>
</evidence>
<sequence>MRTTTAALSGLLRPNTTPSALDTVARAVTLVWLAGTTATFVVWLLVCLISSSFDGPWWLWFGCVGGAISAGLRVAARNHRPAPRTATVAVSPARNGSADQDGEDW</sequence>
<keyword evidence="2" id="KW-0812">Transmembrane</keyword>
<name>A0ABW5G707_9PSEU</name>
<feature type="region of interest" description="Disordered" evidence="1">
    <location>
        <begin position="85"/>
        <end position="105"/>
    </location>
</feature>
<keyword evidence="4" id="KW-1185">Reference proteome</keyword>
<keyword evidence="2" id="KW-1133">Transmembrane helix</keyword>
<evidence type="ECO:0008006" key="5">
    <source>
        <dbReference type="Google" id="ProtNLM"/>
    </source>
</evidence>
<evidence type="ECO:0000313" key="3">
    <source>
        <dbReference type="EMBL" id="MFD2457291.1"/>
    </source>
</evidence>
<evidence type="ECO:0000256" key="2">
    <source>
        <dbReference type="SAM" id="Phobius"/>
    </source>
</evidence>
<feature type="transmembrane region" description="Helical" evidence="2">
    <location>
        <begin position="57"/>
        <end position="76"/>
    </location>
</feature>
<dbReference type="Proteomes" id="UP001597419">
    <property type="component" value="Unassembled WGS sequence"/>
</dbReference>